<reference evidence="1 4" key="2">
    <citation type="submission" date="2022-05" db="EMBL/GenBank/DDBJ databases">
        <title>Genome Sequencing of Bee-Associated Microbes.</title>
        <authorList>
            <person name="Dunlap C."/>
        </authorList>
    </citation>
    <scope>NUCLEOTIDE SEQUENCE [LARGE SCALE GENOMIC DNA]</scope>
    <source>
        <strain evidence="1 4">NRRL B-23120</strain>
    </source>
</reference>
<dbReference type="OrthoDB" id="2596851at2"/>
<dbReference type="Proteomes" id="UP000288943">
    <property type="component" value="Chromosome"/>
</dbReference>
<dbReference type="SUPFAM" id="SSF54637">
    <property type="entry name" value="Thioesterase/thiol ester dehydrase-isomerase"/>
    <property type="match status" value="1"/>
</dbReference>
<protein>
    <submittedName>
        <fullName evidence="2">FabA-like domain protein</fullName>
    </submittedName>
</protein>
<evidence type="ECO:0000313" key="1">
    <source>
        <dbReference type="EMBL" id="MCY9595575.1"/>
    </source>
</evidence>
<dbReference type="KEGG" id="pchi:PC41400_06540"/>
<dbReference type="RefSeq" id="WP_042229595.1">
    <property type="nucleotide sequence ID" value="NZ_CP026520.1"/>
</dbReference>
<dbReference type="EMBL" id="CP026520">
    <property type="protein sequence ID" value="QAV17337.1"/>
    <property type="molecule type" value="Genomic_DNA"/>
</dbReference>
<keyword evidence="4" id="KW-1185">Reference proteome</keyword>
<accession>A0A410WSW3</accession>
<dbReference type="Gene3D" id="3.10.129.10">
    <property type="entry name" value="Hotdog Thioesterase"/>
    <property type="match status" value="1"/>
</dbReference>
<dbReference type="EMBL" id="JAMDMJ010000008">
    <property type="protein sequence ID" value="MCY9595575.1"/>
    <property type="molecule type" value="Genomic_DNA"/>
</dbReference>
<dbReference type="InterPro" id="IPR029069">
    <property type="entry name" value="HotDog_dom_sf"/>
</dbReference>
<name>A0A410WSW3_9BACL</name>
<gene>
    <name evidence="1" type="ORF">M5X16_07315</name>
    <name evidence="2" type="ORF">PC41400_06540</name>
</gene>
<evidence type="ECO:0000313" key="3">
    <source>
        <dbReference type="Proteomes" id="UP000288943"/>
    </source>
</evidence>
<organism evidence="2 3">
    <name type="scientific">Paenibacillus chitinolyticus</name>
    <dbReference type="NCBI Taxonomy" id="79263"/>
    <lineage>
        <taxon>Bacteria</taxon>
        <taxon>Bacillati</taxon>
        <taxon>Bacillota</taxon>
        <taxon>Bacilli</taxon>
        <taxon>Bacillales</taxon>
        <taxon>Paenibacillaceae</taxon>
        <taxon>Paenibacillus</taxon>
    </lineage>
</organism>
<dbReference type="AlphaFoldDB" id="A0A410WSW3"/>
<reference evidence="2 3" key="1">
    <citation type="submission" date="2018-01" db="EMBL/GenBank/DDBJ databases">
        <title>The whole genome sequencing and assembly of Paenibacillus chitinolyticus KCCM 41400 strain.</title>
        <authorList>
            <person name="Kim J.-Y."/>
            <person name="Park M.-K."/>
            <person name="Lee Y.-J."/>
            <person name="Yi H."/>
            <person name="Bahn Y.-S."/>
            <person name="Kim J.F."/>
            <person name="Lee D.-W."/>
        </authorList>
    </citation>
    <scope>NUCLEOTIDE SEQUENCE [LARGE SCALE GENOMIC DNA]</scope>
    <source>
        <strain evidence="2 3">KCCM 41400</strain>
    </source>
</reference>
<evidence type="ECO:0000313" key="4">
    <source>
        <dbReference type="Proteomes" id="UP001527202"/>
    </source>
</evidence>
<dbReference type="GeneID" id="95374476"/>
<dbReference type="Proteomes" id="UP001527202">
    <property type="component" value="Unassembled WGS sequence"/>
</dbReference>
<sequence>MSRRPDYGHLLTMLPHQFPLRLLDEVKDYSPGKFLVAGCSPLPLKIYFGNTDTIPPTLLIEGLAQACVILTQLETAPLEEDEVPLLGAIKAKLLMPVSWQEPITYKVEPVRILSKKAIFTGTLYRSDGTMAVSAELSVAVAATSNS</sequence>
<proteinExistence type="predicted"/>
<evidence type="ECO:0000313" key="2">
    <source>
        <dbReference type="EMBL" id="QAV17337.1"/>
    </source>
</evidence>